<dbReference type="InterPro" id="IPR017871">
    <property type="entry name" value="ABC_transporter-like_CS"/>
</dbReference>
<dbReference type="Gene3D" id="3.40.50.300">
    <property type="entry name" value="P-loop containing nucleotide triphosphate hydrolases"/>
    <property type="match status" value="2"/>
</dbReference>
<dbReference type="PROSITE" id="PS50893">
    <property type="entry name" value="ABC_TRANSPORTER_2"/>
    <property type="match status" value="2"/>
</dbReference>
<comment type="caution">
    <text evidence="5">The sequence shown here is derived from an EMBL/GenBank/DDBJ whole genome shotgun (WGS) entry which is preliminary data.</text>
</comment>
<dbReference type="InterPro" id="IPR027417">
    <property type="entry name" value="P-loop_NTPase"/>
</dbReference>
<evidence type="ECO:0000313" key="6">
    <source>
        <dbReference type="Proteomes" id="UP000634308"/>
    </source>
</evidence>
<organism evidence="5 6">
    <name type="scientific">Deinococcus seoulensis</name>
    <dbReference type="NCBI Taxonomy" id="1837379"/>
    <lineage>
        <taxon>Bacteria</taxon>
        <taxon>Thermotogati</taxon>
        <taxon>Deinococcota</taxon>
        <taxon>Deinococci</taxon>
        <taxon>Deinococcales</taxon>
        <taxon>Deinococcaceae</taxon>
        <taxon>Deinococcus</taxon>
    </lineage>
</organism>
<evidence type="ECO:0000256" key="3">
    <source>
        <dbReference type="SAM" id="MobiDB-lite"/>
    </source>
</evidence>
<feature type="region of interest" description="Disordered" evidence="3">
    <location>
        <begin position="222"/>
        <end position="246"/>
    </location>
</feature>
<sequence>MTALVTLENVTVVAGGRTLLENVTLEVGRGEALLLRGPNGGGKTSLLRLLSGEVAPVSGRRVYRLGGQEQTSAVRARRSLAVVGPDAEAFYLTRDWAVTVRDLLLGAARGERLNLWEATPAEERRVADVAALTGLGPLLERDVRTLSHGQRRRAVLGAALMPAPELLLLDEFTDGLSGEARAELGAVIAGLHASGVTVVLASHRPEEAPDLPWRTVTVQTGQVRAGPAPARSDGPAGSAPDWPTFPAPPTGDLPPTLVQLENVSVYRNGHRALGPVSWSWQAGQHWLVTGGNGSGKSTLARLIAGELHPALGGQVTRPFLTRDLLSDRRRGVGLVSAELGIRQRREWTGRDVIGSAWDGTEGFTHTLDAAQHAEVDRLAAVLNVTDLLDRPADTLSQGQLRRLLLARSVAHRPRLLILDEGLDFLDAGSRAAFLGLLPDLVRGGTHLLVVAHRASDAPAGLTHHLHLSAGRVAFCGPRTPGRASDSAHLQALP</sequence>
<accession>A0ABQ2RNV2</accession>
<dbReference type="Proteomes" id="UP000634308">
    <property type="component" value="Unassembled WGS sequence"/>
</dbReference>
<dbReference type="InterPro" id="IPR003439">
    <property type="entry name" value="ABC_transporter-like_ATP-bd"/>
</dbReference>
<reference evidence="6" key="1">
    <citation type="journal article" date="2019" name="Int. J. Syst. Evol. Microbiol.">
        <title>The Global Catalogue of Microorganisms (GCM) 10K type strain sequencing project: providing services to taxonomists for standard genome sequencing and annotation.</title>
        <authorList>
            <consortium name="The Broad Institute Genomics Platform"/>
            <consortium name="The Broad Institute Genome Sequencing Center for Infectious Disease"/>
            <person name="Wu L."/>
            <person name="Ma J."/>
        </authorList>
    </citation>
    <scope>NUCLEOTIDE SEQUENCE [LARGE SCALE GENOMIC DNA]</scope>
    <source>
        <strain evidence="6">JCM 31404</strain>
    </source>
</reference>
<dbReference type="PROSITE" id="PS00211">
    <property type="entry name" value="ABC_TRANSPORTER_1"/>
    <property type="match status" value="2"/>
</dbReference>
<keyword evidence="2" id="KW-0067">ATP-binding</keyword>
<proteinExistence type="predicted"/>
<evidence type="ECO:0000256" key="2">
    <source>
        <dbReference type="ARBA" id="ARBA00022840"/>
    </source>
</evidence>
<evidence type="ECO:0000313" key="5">
    <source>
        <dbReference type="EMBL" id="GGR47493.1"/>
    </source>
</evidence>
<name>A0ABQ2RNV2_9DEIO</name>
<keyword evidence="1" id="KW-0547">Nucleotide-binding</keyword>
<feature type="domain" description="ABC transporter" evidence="4">
    <location>
        <begin position="258"/>
        <end position="491"/>
    </location>
</feature>
<feature type="domain" description="ABC transporter" evidence="4">
    <location>
        <begin position="5"/>
        <end position="245"/>
    </location>
</feature>
<keyword evidence="6" id="KW-1185">Reference proteome</keyword>
<dbReference type="PANTHER" id="PTHR43158">
    <property type="entry name" value="SKFA PEPTIDE EXPORT ATP-BINDING PROTEIN SKFE"/>
    <property type="match status" value="1"/>
</dbReference>
<dbReference type="PANTHER" id="PTHR43158:SF2">
    <property type="entry name" value="SKFA PEPTIDE EXPORT ATP-BINDING PROTEIN SKFE"/>
    <property type="match status" value="1"/>
</dbReference>
<dbReference type="RefSeq" id="WP_189063475.1">
    <property type="nucleotide sequence ID" value="NZ_BMQM01000002.1"/>
</dbReference>
<gene>
    <name evidence="5" type="ORF">GCM10008959_05850</name>
</gene>
<evidence type="ECO:0000259" key="4">
    <source>
        <dbReference type="PROSITE" id="PS50893"/>
    </source>
</evidence>
<dbReference type="SUPFAM" id="SSF52540">
    <property type="entry name" value="P-loop containing nucleoside triphosphate hydrolases"/>
    <property type="match status" value="2"/>
</dbReference>
<dbReference type="InterPro" id="IPR003593">
    <property type="entry name" value="AAA+_ATPase"/>
</dbReference>
<dbReference type="EMBL" id="BMQM01000002">
    <property type="protein sequence ID" value="GGR47493.1"/>
    <property type="molecule type" value="Genomic_DNA"/>
</dbReference>
<dbReference type="Pfam" id="PF00005">
    <property type="entry name" value="ABC_tran"/>
    <property type="match status" value="2"/>
</dbReference>
<protein>
    <recommendedName>
        <fullName evidence="4">ABC transporter domain-containing protein</fullName>
    </recommendedName>
</protein>
<evidence type="ECO:0000256" key="1">
    <source>
        <dbReference type="ARBA" id="ARBA00022741"/>
    </source>
</evidence>
<dbReference type="SMART" id="SM00382">
    <property type="entry name" value="AAA"/>
    <property type="match status" value="2"/>
</dbReference>